<protein>
    <submittedName>
        <fullName evidence="1">Uncharacterized protein</fullName>
    </submittedName>
</protein>
<evidence type="ECO:0000313" key="2">
    <source>
        <dbReference type="Proteomes" id="UP000682782"/>
    </source>
</evidence>
<keyword evidence="2" id="KW-1185">Reference proteome</keyword>
<gene>
    <name evidence="1" type="ORF">JYE49_09460</name>
</gene>
<evidence type="ECO:0000313" key="1">
    <source>
        <dbReference type="EMBL" id="QUC66096.1"/>
    </source>
</evidence>
<reference evidence="1" key="1">
    <citation type="submission" date="2021-01" db="EMBL/GenBank/DDBJ databases">
        <title>Complete genome sequence of Clostridiales bacterium R-7.</title>
        <authorList>
            <person name="Mahoney-Kurpe S.C."/>
            <person name="Palevich N."/>
            <person name="Koike S."/>
            <person name="Moon C.D."/>
            <person name="Attwood G.T."/>
        </authorList>
    </citation>
    <scope>NUCLEOTIDE SEQUENCE</scope>
    <source>
        <strain evidence="1">R-7</strain>
    </source>
</reference>
<accession>A0AC61MV43</accession>
<sequence length="336" mass="37865">MCQKKRSFCRIRFRGLAALAAALFLLPGGYAARAEESLPTPIPENIRTADEIVIDDRYEELSSYTITFRNMQAYTPEYFNYAKVTATEELPTPDGREVNRFRFADDAVLTIPCNTTLEYGNKDFECYRQLLNYMDNANIAPAKQADAPYPLENAIARCETIFKTLHIDNLVLDQAVALPSDSISNMTDGMKQFYNGTEPVCFDAFPEEIGVWYLAFRQELNGIKSLGTPQVRIALTEKETALLELDKIIDHINDDYELPAGVCWTDALRVFSDSHCGKSGESYEISKINIAYDYNLMDSNALDARAFPCWQIEGQAGGGKFEETYSILDGKRVQAF</sequence>
<proteinExistence type="predicted"/>
<name>A0AC61MV43_9FIRM</name>
<organism evidence="1 2">
    <name type="scientific">Aristaeella hokkaidonensis</name>
    <dbReference type="NCBI Taxonomy" id="3046382"/>
    <lineage>
        <taxon>Bacteria</taxon>
        <taxon>Bacillati</taxon>
        <taxon>Bacillota</taxon>
        <taxon>Clostridia</taxon>
        <taxon>Eubacteriales</taxon>
        <taxon>Aristaeellaceae</taxon>
        <taxon>Aristaeella</taxon>
    </lineage>
</organism>
<dbReference type="Proteomes" id="UP000682782">
    <property type="component" value="Chromosome"/>
</dbReference>
<dbReference type="EMBL" id="CP068393">
    <property type="protein sequence ID" value="QUC66096.1"/>
    <property type="molecule type" value="Genomic_DNA"/>
</dbReference>